<evidence type="ECO:0000256" key="1">
    <source>
        <dbReference type="SAM" id="Coils"/>
    </source>
</evidence>
<dbReference type="SUPFAM" id="SSF52540">
    <property type="entry name" value="P-loop containing nucleoside triphosphate hydrolases"/>
    <property type="match status" value="1"/>
</dbReference>
<organism evidence="3 4">
    <name type="scientific">Listeria monocytogenes</name>
    <dbReference type="NCBI Taxonomy" id="1639"/>
    <lineage>
        <taxon>Bacteria</taxon>
        <taxon>Bacillati</taxon>
        <taxon>Bacillota</taxon>
        <taxon>Bacilli</taxon>
        <taxon>Bacillales</taxon>
        <taxon>Listeriaceae</taxon>
        <taxon>Listeria</taxon>
    </lineage>
</organism>
<keyword evidence="1" id="KW-0175">Coiled coil</keyword>
<dbReference type="Gene3D" id="3.40.50.300">
    <property type="entry name" value="P-loop containing nucleotide triphosphate hydrolases"/>
    <property type="match status" value="1"/>
</dbReference>
<dbReference type="InterPro" id="IPR027417">
    <property type="entry name" value="P-loop_NTPase"/>
</dbReference>
<feature type="domain" description="IstB-like ATP-binding" evidence="2">
    <location>
        <begin position="65"/>
        <end position="253"/>
    </location>
</feature>
<dbReference type="EMBL" id="AAALRN010000007">
    <property type="protein sequence ID" value="EAD1186137.1"/>
    <property type="molecule type" value="Genomic_DNA"/>
</dbReference>
<dbReference type="PANTHER" id="PTHR30050:SF4">
    <property type="entry name" value="ATP-BINDING PROTEIN RV3427C IN INSERTION SEQUENCE-RELATED"/>
    <property type="match status" value="1"/>
</dbReference>
<evidence type="ECO:0000313" key="4">
    <source>
        <dbReference type="Proteomes" id="UP000403352"/>
    </source>
</evidence>
<feature type="coiled-coil region" evidence="1">
    <location>
        <begin position="18"/>
        <end position="50"/>
    </location>
</feature>
<protein>
    <submittedName>
        <fullName evidence="3">AAA family ATPase</fullName>
    </submittedName>
</protein>
<evidence type="ECO:0000313" key="3">
    <source>
        <dbReference type="EMBL" id="EAD1186137.1"/>
    </source>
</evidence>
<gene>
    <name evidence="3" type="ORF">QD52_13700</name>
</gene>
<dbReference type="GO" id="GO:0006260">
    <property type="term" value="P:DNA replication"/>
    <property type="evidence" value="ECO:0007669"/>
    <property type="project" value="TreeGrafter"/>
</dbReference>
<dbReference type="AlphaFoldDB" id="A0A823DHB2"/>
<proteinExistence type="predicted"/>
<dbReference type="PANTHER" id="PTHR30050">
    <property type="entry name" value="CHROMOSOMAL REPLICATION INITIATOR PROTEIN DNAA"/>
    <property type="match status" value="1"/>
</dbReference>
<name>A0A823DHB2_LISMN</name>
<dbReference type="InterPro" id="IPR002611">
    <property type="entry name" value="IstB_ATP-bd"/>
</dbReference>
<comment type="caution">
    <text evidence="3">The sequence shown here is derived from an EMBL/GenBank/DDBJ whole genome shotgun (WGS) entry which is preliminary data.</text>
</comment>
<dbReference type="Pfam" id="PF01695">
    <property type="entry name" value="IstB_IS21"/>
    <property type="match status" value="1"/>
</dbReference>
<evidence type="ECO:0000259" key="2">
    <source>
        <dbReference type="Pfam" id="PF01695"/>
    </source>
</evidence>
<reference evidence="3 4" key="1">
    <citation type="submission" date="2018-06" db="EMBL/GenBank/DDBJ databases">
        <authorList>
            <consortium name="GenomeTrakr: Next Generation Sequencing Network for Food Pathogen Tracability"/>
        </authorList>
    </citation>
    <scope>NUCLEOTIDE SEQUENCE [LARGE SCALE GENOMIC DNA]</scope>
    <source>
        <strain evidence="3 4">FDA00008584</strain>
    </source>
</reference>
<sequence>MQEANNLFSNYQKQTKMISLSDEEKERIKKQIEEEDRQIAKRAVEGHERNRMRKVFSDSLINPLLEKATFDTYIPKNEGAERAKQLCQRYAQNFDINNPVNLILVGNYGTGKSHLAVSAMKRLSIKNVTMPNGEIRNMSMLFIFIPKLMTIIKDTYNSTSDNTEARILNEIAKVDLLVMDDLGAEIKANNNDFAISKISEVVDSRQGKHTIYTTNYSENDLLNMYGERVFSRIMQDTHKISFEWENYRLRNMRGAN</sequence>
<accession>A0A823DHB2</accession>
<dbReference type="Proteomes" id="UP000403352">
    <property type="component" value="Unassembled WGS sequence"/>
</dbReference>
<dbReference type="GO" id="GO:0005524">
    <property type="term" value="F:ATP binding"/>
    <property type="evidence" value="ECO:0007669"/>
    <property type="project" value="InterPro"/>
</dbReference>